<sequence>MNIKQLIPVLFFFLMLSGFSGNAQYLKLPKRPVNALSGSAFATAIRDASLSPAAREQRILAEVESGNVPVFYRNFLQVTDSLVIEDKLFLIKYFVAPDYLVVGSDSDYFYCPLTVSAAQRIADKLKCSLPTRKMSDRIYQSADVKLSPEPIPPSMQMITVPVFEEHNRLLHQQLERMGAKPGKLIAGNKKDVVLSNQIISRDGTPRVVIYGWHKPDGKAIQPLYNGHKYDWVDYSHGIRLIQNKVYLNGSQTTLKKILKSDKFHGLLSDEGVIDQSFLRILLNSKNKLLK</sequence>
<name>C6Y372_PEDHD</name>
<reference evidence="1 2" key="1">
    <citation type="journal article" date="2009" name="Stand. Genomic Sci.">
        <title>Complete genome sequence of Pedobacter heparinus type strain (HIM 762-3).</title>
        <authorList>
            <person name="Han C."/>
            <person name="Spring S."/>
            <person name="Lapidus A."/>
            <person name="Del Rio T.G."/>
            <person name="Tice H."/>
            <person name="Copeland A."/>
            <person name="Cheng J.F."/>
            <person name="Lucas S."/>
            <person name="Chen F."/>
            <person name="Nolan M."/>
            <person name="Bruce D."/>
            <person name="Goodwin L."/>
            <person name="Pitluck S."/>
            <person name="Ivanova N."/>
            <person name="Mavromatis K."/>
            <person name="Mikhailova N."/>
            <person name="Pati A."/>
            <person name="Chen A."/>
            <person name="Palaniappan K."/>
            <person name="Land M."/>
            <person name="Hauser L."/>
            <person name="Chang Y.J."/>
            <person name="Jeffries C.C."/>
            <person name="Saunders E."/>
            <person name="Chertkov O."/>
            <person name="Brettin T."/>
            <person name="Goker M."/>
            <person name="Rohde M."/>
            <person name="Bristow J."/>
            <person name="Eisen J.A."/>
            <person name="Markowitz V."/>
            <person name="Hugenholtz P."/>
            <person name="Kyrpides N.C."/>
            <person name="Klenk H.P."/>
            <person name="Detter J.C."/>
        </authorList>
    </citation>
    <scope>NUCLEOTIDE SEQUENCE [LARGE SCALE GENOMIC DNA]</scope>
    <source>
        <strain evidence="2">ATCC 13125 / DSM 2366 / CIP 104194 / JCM 7457 / NBRC 12017 / NCIMB 9290 / NRRL B-14731 / HIM 762-3</strain>
    </source>
</reference>
<keyword evidence="2" id="KW-1185">Reference proteome</keyword>
<dbReference type="eggNOG" id="ENOG502ZANT">
    <property type="taxonomic scope" value="Bacteria"/>
</dbReference>
<dbReference type="STRING" id="485917.Phep_3100"/>
<dbReference type="HOGENOM" id="CLU_989152_0_0_10"/>
<evidence type="ECO:0000313" key="1">
    <source>
        <dbReference type="EMBL" id="ACU05297.1"/>
    </source>
</evidence>
<proteinExistence type="predicted"/>
<gene>
    <name evidence="1" type="ordered locus">Phep_3100</name>
</gene>
<dbReference type="KEGG" id="phe:Phep_3100"/>
<dbReference type="RefSeq" id="WP_015808906.1">
    <property type="nucleotide sequence ID" value="NC_013061.1"/>
</dbReference>
<organism evidence="1 2">
    <name type="scientific">Pedobacter heparinus (strain ATCC 13125 / DSM 2366 / CIP 104194 / JCM 7457 / NBRC 12017 / NCIMB 9290 / NRRL B-14731 / HIM 762-3)</name>
    <dbReference type="NCBI Taxonomy" id="485917"/>
    <lineage>
        <taxon>Bacteria</taxon>
        <taxon>Pseudomonadati</taxon>
        <taxon>Bacteroidota</taxon>
        <taxon>Sphingobacteriia</taxon>
        <taxon>Sphingobacteriales</taxon>
        <taxon>Sphingobacteriaceae</taxon>
        <taxon>Pedobacter</taxon>
    </lineage>
</organism>
<dbReference type="Proteomes" id="UP000000852">
    <property type="component" value="Chromosome"/>
</dbReference>
<dbReference type="EMBL" id="CP001681">
    <property type="protein sequence ID" value="ACU05297.1"/>
    <property type="molecule type" value="Genomic_DNA"/>
</dbReference>
<dbReference type="AlphaFoldDB" id="C6Y372"/>
<evidence type="ECO:0000313" key="2">
    <source>
        <dbReference type="Proteomes" id="UP000000852"/>
    </source>
</evidence>
<protein>
    <submittedName>
        <fullName evidence="1">Uncharacterized protein</fullName>
    </submittedName>
</protein>
<accession>C6Y372</accession>
<dbReference type="OrthoDB" id="262081at2"/>